<sequence>MALSRSITNDVNSSLVERKANCLDLASIGGVYGQTLFGSEKISQLNEQVQDMFGLSDVPRVLVSGCKCLHLWVHKVCDQWY</sequence>
<evidence type="ECO:0000313" key="1">
    <source>
        <dbReference type="EMBL" id="KAH7437374.1"/>
    </source>
</evidence>
<gene>
    <name evidence="1" type="ORF">KP509_05G068300</name>
</gene>
<reference evidence="1" key="1">
    <citation type="submission" date="2021-08" db="EMBL/GenBank/DDBJ databases">
        <title>WGS assembly of Ceratopteris richardii.</title>
        <authorList>
            <person name="Marchant D.B."/>
            <person name="Chen G."/>
            <person name="Jenkins J."/>
            <person name="Shu S."/>
            <person name="Leebens-Mack J."/>
            <person name="Grimwood J."/>
            <person name="Schmutz J."/>
            <person name="Soltis P."/>
            <person name="Soltis D."/>
            <person name="Chen Z.-H."/>
        </authorList>
    </citation>
    <scope>NUCLEOTIDE SEQUENCE</scope>
    <source>
        <strain evidence="1">Whitten #5841</strain>
        <tissue evidence="1">Leaf</tissue>
    </source>
</reference>
<protein>
    <submittedName>
        <fullName evidence="1">Uncharacterized protein</fullName>
    </submittedName>
</protein>
<accession>A0A8T2UVB2</accession>
<dbReference type="Proteomes" id="UP000825935">
    <property type="component" value="Chromosome 5"/>
</dbReference>
<proteinExistence type="predicted"/>
<name>A0A8T2UVB2_CERRI</name>
<comment type="caution">
    <text evidence="1">The sequence shown here is derived from an EMBL/GenBank/DDBJ whole genome shotgun (WGS) entry which is preliminary data.</text>
</comment>
<dbReference type="AlphaFoldDB" id="A0A8T2UVB2"/>
<keyword evidence="2" id="KW-1185">Reference proteome</keyword>
<evidence type="ECO:0000313" key="2">
    <source>
        <dbReference type="Proteomes" id="UP000825935"/>
    </source>
</evidence>
<dbReference type="EMBL" id="CM035410">
    <property type="protein sequence ID" value="KAH7437374.1"/>
    <property type="molecule type" value="Genomic_DNA"/>
</dbReference>
<organism evidence="1 2">
    <name type="scientific">Ceratopteris richardii</name>
    <name type="common">Triangle waterfern</name>
    <dbReference type="NCBI Taxonomy" id="49495"/>
    <lineage>
        <taxon>Eukaryota</taxon>
        <taxon>Viridiplantae</taxon>
        <taxon>Streptophyta</taxon>
        <taxon>Embryophyta</taxon>
        <taxon>Tracheophyta</taxon>
        <taxon>Polypodiopsida</taxon>
        <taxon>Polypodiidae</taxon>
        <taxon>Polypodiales</taxon>
        <taxon>Pteridineae</taxon>
        <taxon>Pteridaceae</taxon>
        <taxon>Parkerioideae</taxon>
        <taxon>Ceratopteris</taxon>
    </lineage>
</organism>